<organism evidence="8 9">
    <name type="scientific">Actinomadura geliboluensis</name>
    <dbReference type="NCBI Taxonomy" id="882440"/>
    <lineage>
        <taxon>Bacteria</taxon>
        <taxon>Bacillati</taxon>
        <taxon>Actinomycetota</taxon>
        <taxon>Actinomycetes</taxon>
        <taxon>Streptosporangiales</taxon>
        <taxon>Thermomonosporaceae</taxon>
        <taxon>Actinomadura</taxon>
    </lineage>
</organism>
<dbReference type="Pfam" id="PF02653">
    <property type="entry name" value="BPD_transp_2"/>
    <property type="match status" value="1"/>
</dbReference>
<feature type="transmembrane region" description="Helical" evidence="7">
    <location>
        <begin position="173"/>
        <end position="192"/>
    </location>
</feature>
<dbReference type="InterPro" id="IPR001851">
    <property type="entry name" value="ABC_transp_permease"/>
</dbReference>
<evidence type="ECO:0000256" key="3">
    <source>
        <dbReference type="ARBA" id="ARBA00022692"/>
    </source>
</evidence>
<protein>
    <submittedName>
        <fullName evidence="8">Branched-chain amino acid ABC transporter permease</fullName>
    </submittedName>
</protein>
<keyword evidence="5 7" id="KW-0472">Membrane</keyword>
<evidence type="ECO:0000256" key="4">
    <source>
        <dbReference type="ARBA" id="ARBA00022989"/>
    </source>
</evidence>
<feature type="transmembrane region" description="Helical" evidence="7">
    <location>
        <begin position="105"/>
        <end position="129"/>
    </location>
</feature>
<feature type="transmembrane region" description="Helical" evidence="7">
    <location>
        <begin position="255"/>
        <end position="280"/>
    </location>
</feature>
<comment type="subcellular location">
    <subcellularLocation>
        <location evidence="1">Cell membrane</location>
        <topology evidence="1">Multi-pass membrane protein</topology>
    </subcellularLocation>
</comment>
<dbReference type="CDD" id="cd06581">
    <property type="entry name" value="TM_PBP1_LivM_like"/>
    <property type="match status" value="1"/>
</dbReference>
<feature type="region of interest" description="Disordered" evidence="6">
    <location>
        <begin position="343"/>
        <end position="368"/>
    </location>
</feature>
<reference evidence="8 9" key="1">
    <citation type="submission" date="2019-05" db="EMBL/GenBank/DDBJ databases">
        <title>Draft genome sequence of Actinomadura geliboluensis A8036.</title>
        <authorList>
            <person name="Saricaoglu S."/>
            <person name="Isik K."/>
        </authorList>
    </citation>
    <scope>NUCLEOTIDE SEQUENCE [LARGE SCALE GENOMIC DNA]</scope>
    <source>
        <strain evidence="8 9">A8036</strain>
    </source>
</reference>
<keyword evidence="9" id="KW-1185">Reference proteome</keyword>
<name>A0A5S4H0S4_9ACTN</name>
<dbReference type="PANTHER" id="PTHR30482:SF20">
    <property type="entry name" value="HIGH-AFFINITY BRANCHED-CHAIN AMINO ACID TRANSPORT SYSTEM PERMEASE PROTEIN LIVM"/>
    <property type="match status" value="1"/>
</dbReference>
<dbReference type="PANTHER" id="PTHR30482">
    <property type="entry name" value="HIGH-AFFINITY BRANCHED-CHAIN AMINO ACID TRANSPORT SYSTEM PERMEASE"/>
    <property type="match status" value="1"/>
</dbReference>
<keyword evidence="4 7" id="KW-1133">Transmembrane helix</keyword>
<keyword evidence="2" id="KW-1003">Cell membrane</keyword>
<dbReference type="OrthoDB" id="9814461at2"/>
<evidence type="ECO:0000256" key="7">
    <source>
        <dbReference type="SAM" id="Phobius"/>
    </source>
</evidence>
<dbReference type="Proteomes" id="UP000305238">
    <property type="component" value="Unassembled WGS sequence"/>
</dbReference>
<gene>
    <name evidence="8" type="ORF">ETD96_15850</name>
</gene>
<dbReference type="AlphaFoldDB" id="A0A5S4H0S4"/>
<feature type="transmembrane region" description="Helical" evidence="7">
    <location>
        <begin position="16"/>
        <end position="33"/>
    </location>
</feature>
<keyword evidence="3 7" id="KW-0812">Transmembrane</keyword>
<feature type="transmembrane region" description="Helical" evidence="7">
    <location>
        <begin position="224"/>
        <end position="243"/>
    </location>
</feature>
<evidence type="ECO:0000256" key="5">
    <source>
        <dbReference type="ARBA" id="ARBA00023136"/>
    </source>
</evidence>
<evidence type="ECO:0000256" key="6">
    <source>
        <dbReference type="SAM" id="MobiDB-lite"/>
    </source>
</evidence>
<proteinExistence type="predicted"/>
<accession>A0A5S4H0S4</accession>
<sequence length="368" mass="38658">MPALKEALPRVPSHPLAFPLLAVTLLAATGALGGPGLQRTVIECMVLMLVVVSLHLFSGTSGVVSVCHVAFVQLGAYISALVTMDARRRSVMLPDMPRVLADVHVGLPVSMLLACAVCAVVAAVTGPLLMRLNGLQSAIATFSLLLIVDNVVMNWGAVTGGPSALIGVTESTTVLQVWLALVAAAVLCHGFARSNAGLRLRTSREDEVAARALGINVPRERLKAFVLSAVIAGLAGALFGHRLSTLNPEDFGLKMTFFVLAMLIIGGMRSLSGAVLGALVVTLLTEVLLRFEGGVEIGRYVVTGPAGLRELGLAAVLIVILIRRPEGITRGRDIVPPRWRAARARPVRPVARQGSADPEPLDEGAQVR</sequence>
<dbReference type="InterPro" id="IPR043428">
    <property type="entry name" value="LivM-like"/>
</dbReference>
<evidence type="ECO:0000313" key="9">
    <source>
        <dbReference type="Proteomes" id="UP000305238"/>
    </source>
</evidence>
<dbReference type="GO" id="GO:0005886">
    <property type="term" value="C:plasma membrane"/>
    <property type="evidence" value="ECO:0007669"/>
    <property type="project" value="UniProtKB-SubCell"/>
</dbReference>
<feature type="transmembrane region" description="Helical" evidence="7">
    <location>
        <begin position="135"/>
        <end position="152"/>
    </location>
</feature>
<dbReference type="GO" id="GO:0015658">
    <property type="term" value="F:branched-chain amino acid transmembrane transporter activity"/>
    <property type="evidence" value="ECO:0007669"/>
    <property type="project" value="InterPro"/>
</dbReference>
<evidence type="ECO:0000256" key="2">
    <source>
        <dbReference type="ARBA" id="ARBA00022475"/>
    </source>
</evidence>
<dbReference type="RefSeq" id="WP_138637165.1">
    <property type="nucleotide sequence ID" value="NZ_JBIATF010000003.1"/>
</dbReference>
<dbReference type="EMBL" id="VCKZ01000100">
    <property type="protein sequence ID" value="TMR38659.1"/>
    <property type="molecule type" value="Genomic_DNA"/>
</dbReference>
<evidence type="ECO:0000256" key="1">
    <source>
        <dbReference type="ARBA" id="ARBA00004651"/>
    </source>
</evidence>
<evidence type="ECO:0000313" key="8">
    <source>
        <dbReference type="EMBL" id="TMR38659.1"/>
    </source>
</evidence>
<comment type="caution">
    <text evidence="8">The sequence shown here is derived from an EMBL/GenBank/DDBJ whole genome shotgun (WGS) entry which is preliminary data.</text>
</comment>